<dbReference type="InterPro" id="IPR003961">
    <property type="entry name" value="FN3_dom"/>
</dbReference>
<reference evidence="5 6" key="1">
    <citation type="submission" date="2015-12" db="EMBL/GenBank/DDBJ databases">
        <title>Complete genome sequence of Pseudoalteromonas rubra SCSIO 6842, harboring a conjugative plasmid.</title>
        <authorList>
            <person name="Li B."/>
            <person name="Wang X."/>
        </authorList>
    </citation>
    <scope>NUCLEOTIDE SEQUENCE [LARGE SCALE GENOMIC DNA]</scope>
    <source>
        <strain evidence="5 6">SCSIO 6842</strain>
    </source>
</reference>
<dbReference type="CDD" id="cd00063">
    <property type="entry name" value="FN3"/>
    <property type="match status" value="1"/>
</dbReference>
<name>A0A0U3I757_9GAMM</name>
<dbReference type="GO" id="GO:0046872">
    <property type="term" value="F:metal ion binding"/>
    <property type="evidence" value="ECO:0007669"/>
    <property type="project" value="InterPro"/>
</dbReference>
<dbReference type="EMBL" id="CP013611">
    <property type="protein sequence ID" value="ALU42967.1"/>
    <property type="molecule type" value="Genomic_DNA"/>
</dbReference>
<dbReference type="InterPro" id="IPR015914">
    <property type="entry name" value="PAPs_N"/>
</dbReference>
<dbReference type="InterPro" id="IPR008963">
    <property type="entry name" value="Purple_acid_Pase-like_N"/>
</dbReference>
<evidence type="ECO:0008006" key="7">
    <source>
        <dbReference type="Google" id="ProtNLM"/>
    </source>
</evidence>
<feature type="domain" description="Calcineurin-like phosphoesterase" evidence="3">
    <location>
        <begin position="122"/>
        <end position="324"/>
    </location>
</feature>
<dbReference type="GO" id="GO:0003993">
    <property type="term" value="F:acid phosphatase activity"/>
    <property type="evidence" value="ECO:0007669"/>
    <property type="project" value="InterPro"/>
</dbReference>
<dbReference type="SUPFAM" id="SSF49265">
    <property type="entry name" value="Fibronectin type III"/>
    <property type="match status" value="1"/>
</dbReference>
<evidence type="ECO:0000256" key="2">
    <source>
        <dbReference type="SAM" id="SignalP"/>
    </source>
</evidence>
<dbReference type="SUPFAM" id="SSF56300">
    <property type="entry name" value="Metallo-dependent phosphatases"/>
    <property type="match status" value="1"/>
</dbReference>
<dbReference type="SUPFAM" id="SSF49363">
    <property type="entry name" value="Purple acid phosphatase, N-terminal domain"/>
    <property type="match status" value="1"/>
</dbReference>
<feature type="chain" id="PRO_5006839836" description="Metallophosphoesterase" evidence="2">
    <location>
        <begin position="22"/>
        <end position="882"/>
    </location>
</feature>
<dbReference type="Pfam" id="PF16656">
    <property type="entry name" value="Pur_ac_phosph_N"/>
    <property type="match status" value="1"/>
</dbReference>
<dbReference type="Gene3D" id="2.60.120.260">
    <property type="entry name" value="Galactose-binding domain-like"/>
    <property type="match status" value="2"/>
</dbReference>
<dbReference type="PANTHER" id="PTHR22953">
    <property type="entry name" value="ACID PHOSPHATASE RELATED"/>
    <property type="match status" value="1"/>
</dbReference>
<evidence type="ECO:0000313" key="5">
    <source>
        <dbReference type="EMBL" id="ALU42967.1"/>
    </source>
</evidence>
<dbReference type="RefSeq" id="WP_058796255.1">
    <property type="nucleotide sequence ID" value="NZ_CP013611.1"/>
</dbReference>
<feature type="domain" description="Purple acid phosphatase N-terminal" evidence="4">
    <location>
        <begin position="28"/>
        <end position="111"/>
    </location>
</feature>
<evidence type="ECO:0000313" key="6">
    <source>
        <dbReference type="Proteomes" id="UP000069015"/>
    </source>
</evidence>
<dbReference type="PANTHER" id="PTHR22953:SF153">
    <property type="entry name" value="PURPLE ACID PHOSPHATASE"/>
    <property type="match status" value="1"/>
</dbReference>
<dbReference type="Gene3D" id="3.60.21.10">
    <property type="match status" value="1"/>
</dbReference>
<dbReference type="InterPro" id="IPR029052">
    <property type="entry name" value="Metallo-depent_PP-like"/>
</dbReference>
<dbReference type="InterPro" id="IPR039331">
    <property type="entry name" value="PAPs-like"/>
</dbReference>
<evidence type="ECO:0000259" key="4">
    <source>
        <dbReference type="Pfam" id="PF16656"/>
    </source>
</evidence>
<organism evidence="5 6">
    <name type="scientific">Pseudoalteromonas rubra</name>
    <dbReference type="NCBI Taxonomy" id="43658"/>
    <lineage>
        <taxon>Bacteria</taxon>
        <taxon>Pseudomonadati</taxon>
        <taxon>Pseudomonadota</taxon>
        <taxon>Gammaproteobacteria</taxon>
        <taxon>Alteromonadales</taxon>
        <taxon>Pseudoalteromonadaceae</taxon>
        <taxon>Pseudoalteromonas</taxon>
    </lineage>
</organism>
<evidence type="ECO:0000259" key="3">
    <source>
        <dbReference type="Pfam" id="PF00149"/>
    </source>
</evidence>
<dbReference type="Proteomes" id="UP000069015">
    <property type="component" value="Chromosome 1"/>
</dbReference>
<protein>
    <recommendedName>
        <fullName evidence="7">Metallophosphoesterase</fullName>
    </recommendedName>
</protein>
<keyword evidence="1 2" id="KW-0732">Signal</keyword>
<dbReference type="InterPro" id="IPR036116">
    <property type="entry name" value="FN3_sf"/>
</dbReference>
<feature type="signal peptide" evidence="2">
    <location>
        <begin position="1"/>
        <end position="21"/>
    </location>
</feature>
<dbReference type="AlphaFoldDB" id="A0A0U3I757"/>
<accession>A0A0U3I757</accession>
<dbReference type="Pfam" id="PF00149">
    <property type="entry name" value="Metallophos"/>
    <property type="match status" value="1"/>
</dbReference>
<dbReference type="InterPro" id="IPR013783">
    <property type="entry name" value="Ig-like_fold"/>
</dbReference>
<dbReference type="Gene3D" id="2.60.40.10">
    <property type="entry name" value="Immunoglobulins"/>
    <property type="match status" value="1"/>
</dbReference>
<proteinExistence type="predicted"/>
<dbReference type="InterPro" id="IPR004843">
    <property type="entry name" value="Calcineurin-like_PHP"/>
</dbReference>
<dbReference type="Gene3D" id="2.60.40.380">
    <property type="entry name" value="Purple acid phosphatase-like, N-terminal"/>
    <property type="match status" value="1"/>
</dbReference>
<dbReference type="KEGG" id="prr:AT705_08430"/>
<sequence length="882" mass="97096">MTYSLRILGLGLVLALGQAHAHTDGLAVHPYLQSATPTSIWIKWETSSGDESIVEWGTTAELGQQASGTSDTGYLLSRIHEVQLTNLEPDSVYFYRVRTGDTYSHVHQFRTPPLASAEKSSRILAVSDMQRDSGNPGKFGEIINQGVLPYVQQALGLELHDGLNMTLIPGDLVDNGQDYNSWRTSFFSPIAALASSVPLYPAPGNHERDTPTYFKYFRLPENGTPGYEEHWWYQDHSNVRVLSLDTNTNYRIDEQLVWLDKVLAETCLRAQTDFVFAQMHHPHKSEMWIAGETDYSGKIVERLEAFSTRCNKPSIHFFGHTHAYSRGTSRDHNHTMVNVASAGGNLDYFGEFAQRDYTEFSVSEDEYGFVVVDITAGDDPAFELKRISMGDEQVPLNSQIKDTLTVRLNNTVPFTPEILAPTGQVPASCANAVATLFADPDKDLFGAAHWQLSTHCDDFSQPLIDTWYQHENIWDGVDTRAGLAPNRFALGQLTPGAQYCVRMRMRDRSLAWSDWSQPHSFTTTDSAQLTDNLLQNPGAELGTDSWQGDGPLESLTDKACGSVSPYQGERFFAVGGVCDNERQSGRAYQRVDVSNWAASIDNGTLKALYSGMLRNWGGSDIPAFALEFRDADLALLSSTPEVKGGTANWQAYAQEAPLPANTRYIDFVLTGQRTSGTDNDSYFDNLALKLAEQSNCATVSDQGPAGVAEEYITQQPGNSANLLQNPGAEAGIQGWSGAGPVESLTVQECDSIPPATGERFFAVGGVCTGESAQGQISQTLSVQHYSRLIEAGRVSVSYGGQLRNYSGKDVPAIQLRFLDNRRQRVSDSEQLNTTAAQWTTVSGQTLLPQGTAYIEFVLRGTRNQGSDNDSYFDDLILQILVE</sequence>
<gene>
    <name evidence="5" type="ORF">AT705_08430</name>
</gene>
<evidence type="ECO:0000256" key="1">
    <source>
        <dbReference type="ARBA" id="ARBA00022729"/>
    </source>
</evidence>